<keyword evidence="4 6" id="KW-0808">Transferase</keyword>
<dbReference type="GO" id="GO:0032259">
    <property type="term" value="P:methylation"/>
    <property type="evidence" value="ECO:0007669"/>
    <property type="project" value="UniProtKB-KW"/>
</dbReference>
<sequence length="200" mass="21926">MVPIPEVPRETEAKLRDYLALLIRWNQRINLVAKAEPELLWQRHILDSAQLAPLLPKGEPIVDLGSGAGFPGLVLAVLTGREVHLIESDQRKCAFLREAARLLGLDRVTIHALRIEAAPSLGAAIVTARALAPLADLLPHAHRLLRPGGIALFPKGRTAEQELTAASPHWTMQIERFTSSTDPHSTIFRLSEIHPVSAQA</sequence>
<organism evidence="7 8">
    <name type="scientific">Belnapia mucosa</name>
    <dbReference type="NCBI Taxonomy" id="2804532"/>
    <lineage>
        <taxon>Bacteria</taxon>
        <taxon>Pseudomonadati</taxon>
        <taxon>Pseudomonadota</taxon>
        <taxon>Alphaproteobacteria</taxon>
        <taxon>Acetobacterales</taxon>
        <taxon>Roseomonadaceae</taxon>
        <taxon>Belnapia</taxon>
    </lineage>
</organism>
<keyword evidence="8" id="KW-1185">Reference proteome</keyword>
<evidence type="ECO:0000256" key="5">
    <source>
        <dbReference type="ARBA" id="ARBA00022691"/>
    </source>
</evidence>
<dbReference type="InterPro" id="IPR029063">
    <property type="entry name" value="SAM-dependent_MTases_sf"/>
</dbReference>
<dbReference type="PANTHER" id="PTHR31760">
    <property type="entry name" value="S-ADENOSYL-L-METHIONINE-DEPENDENT METHYLTRANSFERASES SUPERFAMILY PROTEIN"/>
    <property type="match status" value="1"/>
</dbReference>
<proteinExistence type="inferred from homology"/>
<dbReference type="EC" id="2.1.1.170" evidence="6"/>
<feature type="binding site" evidence="6">
    <location>
        <position position="129"/>
    </location>
    <ligand>
        <name>S-adenosyl-L-methionine</name>
        <dbReference type="ChEBI" id="CHEBI:59789"/>
    </ligand>
</feature>
<evidence type="ECO:0000256" key="3">
    <source>
        <dbReference type="ARBA" id="ARBA00022603"/>
    </source>
</evidence>
<evidence type="ECO:0000256" key="4">
    <source>
        <dbReference type="ARBA" id="ARBA00022679"/>
    </source>
</evidence>
<keyword evidence="3 6" id="KW-0489">Methyltransferase</keyword>
<dbReference type="CDD" id="cd02440">
    <property type="entry name" value="AdoMet_MTases"/>
    <property type="match status" value="1"/>
</dbReference>
<reference evidence="7 8" key="1">
    <citation type="submission" date="2021-01" db="EMBL/GenBank/DDBJ databases">
        <title>Belnapia mucosa sp. nov. and Belnapia arida sp. nov., isolated from the Tabernas Desert (Almeria, Spain).</title>
        <authorList>
            <person name="Molina-Menor E."/>
            <person name="Vidal-Verdu A."/>
            <person name="Calonge A."/>
            <person name="Satari L."/>
            <person name="Pereto Magraner J."/>
            <person name="Porcar Miralles M."/>
        </authorList>
    </citation>
    <scope>NUCLEOTIDE SEQUENCE [LARGE SCALE GENOMIC DNA]</scope>
    <source>
        <strain evidence="7 8">T6</strain>
    </source>
</reference>
<evidence type="ECO:0000256" key="6">
    <source>
        <dbReference type="HAMAP-Rule" id="MF_00074"/>
    </source>
</evidence>
<accession>A0ABS1V7B6</accession>
<evidence type="ECO:0000313" key="7">
    <source>
        <dbReference type="EMBL" id="MBL6457550.1"/>
    </source>
</evidence>
<feature type="binding site" evidence="6">
    <location>
        <position position="70"/>
    </location>
    <ligand>
        <name>S-adenosyl-L-methionine</name>
        <dbReference type="ChEBI" id="CHEBI:59789"/>
    </ligand>
</feature>
<keyword evidence="2 6" id="KW-0698">rRNA processing</keyword>
<keyword evidence="1 6" id="KW-0963">Cytoplasm</keyword>
<name>A0ABS1V7B6_9PROT</name>
<dbReference type="Gene3D" id="3.40.50.150">
    <property type="entry name" value="Vaccinia Virus protein VP39"/>
    <property type="match status" value="1"/>
</dbReference>
<evidence type="ECO:0000256" key="2">
    <source>
        <dbReference type="ARBA" id="ARBA00022552"/>
    </source>
</evidence>
<feature type="binding site" evidence="6">
    <location>
        <position position="65"/>
    </location>
    <ligand>
        <name>S-adenosyl-L-methionine</name>
        <dbReference type="ChEBI" id="CHEBI:59789"/>
    </ligand>
</feature>
<comment type="similarity">
    <text evidence="6">Belongs to the methyltransferase superfamily. RNA methyltransferase RsmG family.</text>
</comment>
<feature type="binding site" evidence="6">
    <location>
        <begin position="115"/>
        <end position="116"/>
    </location>
    <ligand>
        <name>S-adenosyl-L-methionine</name>
        <dbReference type="ChEBI" id="CHEBI:59789"/>
    </ligand>
</feature>
<dbReference type="Proteomes" id="UP000606490">
    <property type="component" value="Unassembled WGS sequence"/>
</dbReference>
<protein>
    <recommendedName>
        <fullName evidence="6">Ribosomal RNA small subunit methyltransferase G</fullName>
        <ecNumber evidence="6">2.1.1.170</ecNumber>
    </recommendedName>
    <alternativeName>
        <fullName evidence="6">16S rRNA 7-methylguanosine methyltransferase</fullName>
        <shortName evidence="6">16S rRNA m7G methyltransferase</shortName>
    </alternativeName>
</protein>
<dbReference type="PANTHER" id="PTHR31760:SF0">
    <property type="entry name" value="S-ADENOSYL-L-METHIONINE-DEPENDENT METHYLTRANSFERASES SUPERFAMILY PROTEIN"/>
    <property type="match status" value="1"/>
</dbReference>
<comment type="catalytic activity">
    <reaction evidence="6">
        <text>guanosine(527) in 16S rRNA + S-adenosyl-L-methionine = N(7)-methylguanosine(527) in 16S rRNA + S-adenosyl-L-homocysteine</text>
        <dbReference type="Rhea" id="RHEA:42732"/>
        <dbReference type="Rhea" id="RHEA-COMP:10209"/>
        <dbReference type="Rhea" id="RHEA-COMP:10210"/>
        <dbReference type="ChEBI" id="CHEBI:57856"/>
        <dbReference type="ChEBI" id="CHEBI:59789"/>
        <dbReference type="ChEBI" id="CHEBI:74269"/>
        <dbReference type="ChEBI" id="CHEBI:74480"/>
        <dbReference type="EC" id="2.1.1.170"/>
    </reaction>
</comment>
<comment type="caution">
    <text evidence="7">The sequence shown here is derived from an EMBL/GenBank/DDBJ whole genome shotgun (WGS) entry which is preliminary data.</text>
</comment>
<dbReference type="PIRSF" id="PIRSF003078">
    <property type="entry name" value="GidB"/>
    <property type="match status" value="1"/>
</dbReference>
<keyword evidence="5 6" id="KW-0949">S-adenosyl-L-methionine</keyword>
<comment type="caution">
    <text evidence="6">Lacks conserved residue(s) required for the propagation of feature annotation.</text>
</comment>
<gene>
    <name evidence="6 7" type="primary">rsmG</name>
    <name evidence="7" type="ORF">JMJ55_19640</name>
</gene>
<dbReference type="HAMAP" id="MF_00074">
    <property type="entry name" value="16SrRNA_methyltr_G"/>
    <property type="match status" value="1"/>
</dbReference>
<dbReference type="Pfam" id="PF02527">
    <property type="entry name" value="GidB"/>
    <property type="match status" value="1"/>
</dbReference>
<comment type="function">
    <text evidence="6">Specifically methylates the N7 position of guanine in position 527 of 16S rRNA.</text>
</comment>
<evidence type="ECO:0000256" key="1">
    <source>
        <dbReference type="ARBA" id="ARBA00022490"/>
    </source>
</evidence>
<dbReference type="NCBIfam" id="TIGR00138">
    <property type="entry name" value="rsmG_gidB"/>
    <property type="match status" value="1"/>
</dbReference>
<dbReference type="SUPFAM" id="SSF53335">
    <property type="entry name" value="S-adenosyl-L-methionine-dependent methyltransferases"/>
    <property type="match status" value="1"/>
</dbReference>
<comment type="subcellular location">
    <subcellularLocation>
        <location evidence="6">Cytoplasm</location>
    </subcellularLocation>
</comment>
<dbReference type="InterPro" id="IPR003682">
    <property type="entry name" value="rRNA_ssu_MeTfrase_G"/>
</dbReference>
<evidence type="ECO:0000313" key="8">
    <source>
        <dbReference type="Proteomes" id="UP000606490"/>
    </source>
</evidence>
<dbReference type="GO" id="GO:0008168">
    <property type="term" value="F:methyltransferase activity"/>
    <property type="evidence" value="ECO:0007669"/>
    <property type="project" value="UniProtKB-KW"/>
</dbReference>
<dbReference type="EMBL" id="JAEUXJ010000009">
    <property type="protein sequence ID" value="MBL6457550.1"/>
    <property type="molecule type" value="Genomic_DNA"/>
</dbReference>